<feature type="region of interest" description="Disordered" evidence="1">
    <location>
        <begin position="625"/>
        <end position="648"/>
    </location>
</feature>
<dbReference type="Pfam" id="PF06985">
    <property type="entry name" value="HET"/>
    <property type="match status" value="1"/>
</dbReference>
<dbReference type="Proteomes" id="UP000800035">
    <property type="component" value="Unassembled WGS sequence"/>
</dbReference>
<feature type="compositionally biased region" description="Polar residues" evidence="1">
    <location>
        <begin position="625"/>
        <end position="636"/>
    </location>
</feature>
<proteinExistence type="predicted"/>
<evidence type="ECO:0000313" key="3">
    <source>
        <dbReference type="EMBL" id="KAF1962890.1"/>
    </source>
</evidence>
<name>A0A6A5UEZ6_9PLEO</name>
<accession>A0A6A5UEZ6</accession>
<keyword evidence="4" id="KW-1185">Reference proteome</keyword>
<dbReference type="InterPro" id="IPR010730">
    <property type="entry name" value="HET"/>
</dbReference>
<dbReference type="AlphaFoldDB" id="A0A6A5UEZ6"/>
<dbReference type="PANTHER" id="PTHR10622">
    <property type="entry name" value="HET DOMAIN-CONTAINING PROTEIN"/>
    <property type="match status" value="1"/>
</dbReference>
<sequence length="648" mass="73312">MSGLPRHTVDATCALRLLPSPASFPFPIPIPGLTTYFPSYSPSGWPRISTSVPPKMRLLHTETRTLRTFAGIACPDYAILSHTWTDDEIIFQDFVDGHIKDEEVYRKKAFPKIYGACKQAASDEYEWIWIDSLCIDKSSSSELQEAINSMWSWYKNACICYAYLEDIPNETVGWSKSAFQQSRWFTRGWTLQELIAPCYVAFYSADWKSIGTKLRRMDEIHEVTGIAKAALETGNMAKHHAAEIMSWAAHREVSRDEDTAYSLMGLFDINMPMLYGEGGTKAFLRLQEAIYKYWADDTLFLWTYTPSPELPAMLAEHPRQFCRTIGSCRGCNPFGGQICFPKDISYQGIRPMQQSSRRLDGHGFRQELFLRRHGVQANMVIIERHEAAEHGHLTIPMTISGGSSGTKQDKKAPKASVVAVLDVMDPQGRLYCLEMGSAQLPNTFQRLPNLGLLPLATDLPGRMPIEIYTPEFGGGITHCLSLQFKSDYFPLRNWQPSRTLEVYGLLDEDQITINSDMTDLDCSLVAYDLSLRGRQITVGLAHHGLENGNLRISSVTLEDGETIEHQTPTIFSTDQYQLDLTDGSTVLISVRQLPWYPPLVQHEDDSSDESGFDFRYQIQMARSSPESAVTWNSMEPGTNVHKDHRERH</sequence>
<dbReference type="EMBL" id="ML976978">
    <property type="protein sequence ID" value="KAF1962890.1"/>
    <property type="molecule type" value="Genomic_DNA"/>
</dbReference>
<reference evidence="3" key="1">
    <citation type="journal article" date="2020" name="Stud. Mycol.">
        <title>101 Dothideomycetes genomes: a test case for predicting lifestyles and emergence of pathogens.</title>
        <authorList>
            <person name="Haridas S."/>
            <person name="Albert R."/>
            <person name="Binder M."/>
            <person name="Bloem J."/>
            <person name="Labutti K."/>
            <person name="Salamov A."/>
            <person name="Andreopoulos B."/>
            <person name="Baker S."/>
            <person name="Barry K."/>
            <person name="Bills G."/>
            <person name="Bluhm B."/>
            <person name="Cannon C."/>
            <person name="Castanera R."/>
            <person name="Culley D."/>
            <person name="Daum C."/>
            <person name="Ezra D."/>
            <person name="Gonzalez J."/>
            <person name="Henrissat B."/>
            <person name="Kuo A."/>
            <person name="Liang C."/>
            <person name="Lipzen A."/>
            <person name="Lutzoni F."/>
            <person name="Magnuson J."/>
            <person name="Mondo S."/>
            <person name="Nolan M."/>
            <person name="Ohm R."/>
            <person name="Pangilinan J."/>
            <person name="Park H.-J."/>
            <person name="Ramirez L."/>
            <person name="Alfaro M."/>
            <person name="Sun H."/>
            <person name="Tritt A."/>
            <person name="Yoshinaga Y."/>
            <person name="Zwiers L.-H."/>
            <person name="Turgeon B."/>
            <person name="Goodwin S."/>
            <person name="Spatafora J."/>
            <person name="Crous P."/>
            <person name="Grigoriev I."/>
        </authorList>
    </citation>
    <scope>NUCLEOTIDE SEQUENCE</scope>
    <source>
        <strain evidence="3">CBS 675.92</strain>
    </source>
</reference>
<gene>
    <name evidence="3" type="ORF">CC80DRAFT_530787</name>
</gene>
<evidence type="ECO:0000259" key="2">
    <source>
        <dbReference type="Pfam" id="PF06985"/>
    </source>
</evidence>
<dbReference type="OrthoDB" id="10515064at2759"/>
<feature type="domain" description="Heterokaryon incompatibility" evidence="2">
    <location>
        <begin position="77"/>
        <end position="166"/>
    </location>
</feature>
<dbReference type="PANTHER" id="PTHR10622:SF10">
    <property type="entry name" value="HET DOMAIN-CONTAINING PROTEIN"/>
    <property type="match status" value="1"/>
</dbReference>
<protein>
    <submittedName>
        <fullName evidence="3">HET-domain-containing protein</fullName>
    </submittedName>
</protein>
<evidence type="ECO:0000313" key="4">
    <source>
        <dbReference type="Proteomes" id="UP000800035"/>
    </source>
</evidence>
<evidence type="ECO:0000256" key="1">
    <source>
        <dbReference type="SAM" id="MobiDB-lite"/>
    </source>
</evidence>
<organism evidence="3 4">
    <name type="scientific">Byssothecium circinans</name>
    <dbReference type="NCBI Taxonomy" id="147558"/>
    <lineage>
        <taxon>Eukaryota</taxon>
        <taxon>Fungi</taxon>
        <taxon>Dikarya</taxon>
        <taxon>Ascomycota</taxon>
        <taxon>Pezizomycotina</taxon>
        <taxon>Dothideomycetes</taxon>
        <taxon>Pleosporomycetidae</taxon>
        <taxon>Pleosporales</taxon>
        <taxon>Massarineae</taxon>
        <taxon>Massarinaceae</taxon>
        <taxon>Byssothecium</taxon>
    </lineage>
</organism>